<comment type="subcellular location">
    <subcellularLocation>
        <location evidence="1">Cell envelope</location>
    </subcellularLocation>
</comment>
<dbReference type="Gene3D" id="3.40.190.10">
    <property type="entry name" value="Periplasmic binding protein-like II"/>
    <property type="match status" value="2"/>
</dbReference>
<dbReference type="OrthoDB" id="9798191at2"/>
<reference evidence="8 9" key="1">
    <citation type="submission" date="2015-07" db="EMBL/GenBank/DDBJ databases">
        <title>Whole genome sequence of Herpetosiphon geysericola DSM 7119.</title>
        <authorList>
            <person name="Hemp J."/>
            <person name="Ward L.M."/>
            <person name="Pace L.A."/>
            <person name="Fischer W.W."/>
        </authorList>
    </citation>
    <scope>NUCLEOTIDE SEQUENCE [LARGE SCALE GENOMIC DNA]</scope>
    <source>
        <strain evidence="8 9">DSM 7119</strain>
    </source>
</reference>
<sequence length="429" mass="47438">MVRKWPWKLACASLLTTVLAACGGGSATEAPDTNANRLTITIESWRSDDQKVWTEQIIPLFEKSNPNIHVEFRPTAPTEYNAALNSKLEAGTAGDLITCRPFDVSLGLYTAGHLTALNDLPGVPHFSDVAKSAWQTDDGKTLFCLPMASVIHGFIYNKTIFNELGLTEPKTVAEFFAVLDKIKQDGRYTPLVMGTAEQWEAATMGFQNIGPNYWLGENGRKALIDGSAKLTDAAYVSTFKDLERWGDYLPEGFQAVKYADAQMLFASGRGAIYPAGSWDIAYFNQNAKFELGAFKAPVVNANDQCFISDHTDIGIGINAKTTHMAEARTFLEWMTGPEFASEFSNALPGFFSLSDYPITLKNPLAQTFVDWRKQCQSTIRNSYQILSRGEPNLENELWRTSVGVIDGTFAPEAAAQDLQKGLDNWYKKP</sequence>
<name>A0A0P6YMY7_9CHLR</name>
<dbReference type="EMBL" id="LGKP01000021">
    <property type="protein sequence ID" value="KPL86639.1"/>
    <property type="molecule type" value="Genomic_DNA"/>
</dbReference>
<dbReference type="STRING" id="70996.SE18_11620"/>
<dbReference type="InterPro" id="IPR050490">
    <property type="entry name" value="Bact_solute-bd_prot1"/>
</dbReference>
<feature type="chain" id="PRO_5006133734" description="Probable sugar-binding periplasmic protein" evidence="7">
    <location>
        <begin position="21"/>
        <end position="429"/>
    </location>
</feature>
<evidence type="ECO:0000256" key="2">
    <source>
        <dbReference type="ARBA" id="ARBA00008520"/>
    </source>
</evidence>
<dbReference type="RefSeq" id="WP_054534625.1">
    <property type="nucleotide sequence ID" value="NZ_LGKP01000021.1"/>
</dbReference>
<accession>A0A0P6YMY7</accession>
<dbReference type="GO" id="GO:0055085">
    <property type="term" value="P:transmembrane transport"/>
    <property type="evidence" value="ECO:0007669"/>
    <property type="project" value="InterPro"/>
</dbReference>
<dbReference type="GO" id="GO:0030313">
    <property type="term" value="C:cell envelope"/>
    <property type="evidence" value="ECO:0007669"/>
    <property type="project" value="UniProtKB-SubCell"/>
</dbReference>
<dbReference type="AlphaFoldDB" id="A0A0P6YMY7"/>
<feature type="signal peptide" evidence="7">
    <location>
        <begin position="1"/>
        <end position="20"/>
    </location>
</feature>
<dbReference type="PROSITE" id="PS01037">
    <property type="entry name" value="SBP_BACTERIAL_1"/>
    <property type="match status" value="1"/>
</dbReference>
<keyword evidence="9" id="KW-1185">Reference proteome</keyword>
<dbReference type="InterPro" id="IPR006061">
    <property type="entry name" value="SBP_1_CS"/>
</dbReference>
<evidence type="ECO:0000313" key="9">
    <source>
        <dbReference type="Proteomes" id="UP000050277"/>
    </source>
</evidence>
<dbReference type="SUPFAM" id="SSF53850">
    <property type="entry name" value="Periplasmic binding protein-like II"/>
    <property type="match status" value="1"/>
</dbReference>
<dbReference type="PANTHER" id="PTHR43649:SF28">
    <property type="entry name" value="BINDING PROTEIN COMPONENT OF ABC SUGAR TRANSPORTER-RELATED"/>
    <property type="match status" value="1"/>
</dbReference>
<evidence type="ECO:0000256" key="7">
    <source>
        <dbReference type="SAM" id="SignalP"/>
    </source>
</evidence>
<evidence type="ECO:0000256" key="4">
    <source>
        <dbReference type="ARBA" id="ARBA00022729"/>
    </source>
</evidence>
<dbReference type="PANTHER" id="PTHR43649">
    <property type="entry name" value="ARABINOSE-BINDING PROTEIN-RELATED"/>
    <property type="match status" value="1"/>
</dbReference>
<dbReference type="Proteomes" id="UP000050277">
    <property type="component" value="Unassembled WGS sequence"/>
</dbReference>
<comment type="function">
    <text evidence="5">Part of a binding-protein-dependent transport system for a sugar.</text>
</comment>
<protein>
    <recommendedName>
        <fullName evidence="6">Probable sugar-binding periplasmic protein</fullName>
    </recommendedName>
</protein>
<dbReference type="PROSITE" id="PS51257">
    <property type="entry name" value="PROKAR_LIPOPROTEIN"/>
    <property type="match status" value="1"/>
</dbReference>
<proteinExistence type="inferred from homology"/>
<dbReference type="InterPro" id="IPR006059">
    <property type="entry name" value="SBP"/>
</dbReference>
<keyword evidence="4 7" id="KW-0732">Signal</keyword>
<evidence type="ECO:0000256" key="1">
    <source>
        <dbReference type="ARBA" id="ARBA00004196"/>
    </source>
</evidence>
<evidence type="ECO:0000313" key="8">
    <source>
        <dbReference type="EMBL" id="KPL86639.1"/>
    </source>
</evidence>
<comment type="caution">
    <text evidence="8">The sequence shown here is derived from an EMBL/GenBank/DDBJ whole genome shotgun (WGS) entry which is preliminary data.</text>
</comment>
<dbReference type="PATRIC" id="fig|70996.4.peg.4000"/>
<gene>
    <name evidence="8" type="ORF">SE18_11620</name>
</gene>
<keyword evidence="3" id="KW-0813">Transport</keyword>
<organism evidence="8 9">
    <name type="scientific">Herpetosiphon geysericola</name>
    <dbReference type="NCBI Taxonomy" id="70996"/>
    <lineage>
        <taxon>Bacteria</taxon>
        <taxon>Bacillati</taxon>
        <taxon>Chloroflexota</taxon>
        <taxon>Chloroflexia</taxon>
        <taxon>Herpetosiphonales</taxon>
        <taxon>Herpetosiphonaceae</taxon>
        <taxon>Herpetosiphon</taxon>
    </lineage>
</organism>
<evidence type="ECO:0000256" key="3">
    <source>
        <dbReference type="ARBA" id="ARBA00022448"/>
    </source>
</evidence>
<evidence type="ECO:0000256" key="5">
    <source>
        <dbReference type="ARBA" id="ARBA00049629"/>
    </source>
</evidence>
<dbReference type="Pfam" id="PF01547">
    <property type="entry name" value="SBP_bac_1"/>
    <property type="match status" value="1"/>
</dbReference>
<evidence type="ECO:0000256" key="6">
    <source>
        <dbReference type="ARBA" id="ARBA00049753"/>
    </source>
</evidence>
<comment type="similarity">
    <text evidence="2">Belongs to the bacterial solute-binding protein 1 family.</text>
</comment>